<dbReference type="PROSITE" id="PS50850">
    <property type="entry name" value="MFS"/>
    <property type="match status" value="1"/>
</dbReference>
<evidence type="ECO:0000313" key="7">
    <source>
        <dbReference type="EMBL" id="MCJ8353328.1"/>
    </source>
</evidence>
<sequence>MTNQKRALFAAMSGYALDGFDLLMLGFILTPLATALHLTTAQSGSLVTWTLIGGALGGSVFGIAGDYFGRARVLSISILVFSFFTFLCAFSVGFKDLFIYRFCAGIGLGCEFGVGMTLATEAYPREKRARIASYVGMSWQFGVLFAALLTPFLLPYVGWRGMFIIGGLPAVASFMIRRTVPESQAFAEVKETGIPHFPLKALFHTVESTKRSLAILILSTVQNFGYYGIIIWVPSYLMKVYHFTLNVSGIWTAVSVCGMILGVWAFGEIADRIGRKPTFLIYQVGAIVTVLLYTMLRTPTELLVGGFVSGIFINGMMGGYGALITDLFPTYARSTAQNVIWSVGRALGGFGPMFFGALLVYMSFDTALKVLSGIYIIDLITTIFLIPRNSDARNADPD</sequence>
<dbReference type="RefSeq" id="WP_081380413.1">
    <property type="nucleotide sequence ID" value="NZ_CALLXP010000034.1"/>
</dbReference>
<feature type="transmembrane region" description="Helical" evidence="5">
    <location>
        <begin position="302"/>
        <end position="327"/>
    </location>
</feature>
<accession>A0AAW5ENI6</accession>
<dbReference type="AlphaFoldDB" id="A0AAW5ENI6"/>
<dbReference type="PANTHER" id="PTHR23508:SF10">
    <property type="entry name" value="CARBOXYLIC ACID TRANSPORTER PROTEIN HOMOLOG"/>
    <property type="match status" value="1"/>
</dbReference>
<dbReference type="Gene3D" id="1.20.1250.20">
    <property type="entry name" value="MFS general substrate transporter like domains"/>
    <property type="match status" value="2"/>
</dbReference>
<dbReference type="InterPro" id="IPR020846">
    <property type="entry name" value="MFS_dom"/>
</dbReference>
<keyword evidence="3 5" id="KW-1133">Transmembrane helix</keyword>
<feature type="transmembrane region" description="Helical" evidence="5">
    <location>
        <begin position="213"/>
        <end position="237"/>
    </location>
</feature>
<evidence type="ECO:0000256" key="1">
    <source>
        <dbReference type="ARBA" id="ARBA00004141"/>
    </source>
</evidence>
<feature type="transmembrane region" description="Helical" evidence="5">
    <location>
        <begin position="46"/>
        <end position="64"/>
    </location>
</feature>
<evidence type="ECO:0000256" key="3">
    <source>
        <dbReference type="ARBA" id="ARBA00022989"/>
    </source>
</evidence>
<feature type="transmembrane region" description="Helical" evidence="5">
    <location>
        <begin position="249"/>
        <end position="267"/>
    </location>
</feature>
<dbReference type="EMBL" id="JAIBCX010000008">
    <property type="protein sequence ID" value="MCJ8353328.1"/>
    <property type="molecule type" value="Genomic_DNA"/>
</dbReference>
<dbReference type="InterPro" id="IPR011701">
    <property type="entry name" value="MFS"/>
</dbReference>
<evidence type="ECO:0000313" key="8">
    <source>
        <dbReference type="Proteomes" id="UP001202887"/>
    </source>
</evidence>
<dbReference type="GO" id="GO:0005886">
    <property type="term" value="C:plasma membrane"/>
    <property type="evidence" value="ECO:0007669"/>
    <property type="project" value="TreeGrafter"/>
</dbReference>
<dbReference type="Proteomes" id="UP001202887">
    <property type="component" value="Unassembled WGS sequence"/>
</dbReference>
<feature type="transmembrane region" description="Helical" evidence="5">
    <location>
        <begin position="339"/>
        <end position="361"/>
    </location>
</feature>
<dbReference type="PANTHER" id="PTHR23508">
    <property type="entry name" value="CARBOXYLIC ACID TRANSPORTER PROTEIN HOMOLOG"/>
    <property type="match status" value="1"/>
</dbReference>
<dbReference type="InterPro" id="IPR036259">
    <property type="entry name" value="MFS_trans_sf"/>
</dbReference>
<evidence type="ECO:0000259" key="6">
    <source>
        <dbReference type="PROSITE" id="PS50850"/>
    </source>
</evidence>
<protein>
    <submittedName>
        <fullName evidence="7">MFS transporter</fullName>
    </submittedName>
</protein>
<comment type="caution">
    <text evidence="7">The sequence shown here is derived from an EMBL/GenBank/DDBJ whole genome shotgun (WGS) entry which is preliminary data.</text>
</comment>
<feature type="transmembrane region" description="Helical" evidence="5">
    <location>
        <begin position="71"/>
        <end position="92"/>
    </location>
</feature>
<organism evidence="7 8">
    <name type="scientific">Novacetimonas hansenii</name>
    <name type="common">Komagataeibacter hansenii</name>
    <dbReference type="NCBI Taxonomy" id="436"/>
    <lineage>
        <taxon>Bacteria</taxon>
        <taxon>Pseudomonadati</taxon>
        <taxon>Pseudomonadota</taxon>
        <taxon>Alphaproteobacteria</taxon>
        <taxon>Acetobacterales</taxon>
        <taxon>Acetobacteraceae</taxon>
        <taxon>Novacetimonas</taxon>
    </lineage>
</organism>
<evidence type="ECO:0000256" key="5">
    <source>
        <dbReference type="SAM" id="Phobius"/>
    </source>
</evidence>
<feature type="transmembrane region" description="Helical" evidence="5">
    <location>
        <begin position="98"/>
        <end position="119"/>
    </location>
</feature>
<feature type="domain" description="Major facilitator superfamily (MFS) profile" evidence="6">
    <location>
        <begin position="7"/>
        <end position="390"/>
    </location>
</feature>
<keyword evidence="4 5" id="KW-0472">Membrane</keyword>
<dbReference type="SUPFAM" id="SSF103473">
    <property type="entry name" value="MFS general substrate transporter"/>
    <property type="match status" value="1"/>
</dbReference>
<proteinExistence type="predicted"/>
<gene>
    <name evidence="7" type="ORF">K1W68_04860</name>
</gene>
<keyword evidence="2 5" id="KW-0812">Transmembrane</keyword>
<feature type="transmembrane region" description="Helical" evidence="5">
    <location>
        <begin position="131"/>
        <end position="153"/>
    </location>
</feature>
<name>A0AAW5ENI6_NOVHA</name>
<dbReference type="GO" id="GO:0046943">
    <property type="term" value="F:carboxylic acid transmembrane transporter activity"/>
    <property type="evidence" value="ECO:0007669"/>
    <property type="project" value="TreeGrafter"/>
</dbReference>
<evidence type="ECO:0000256" key="2">
    <source>
        <dbReference type="ARBA" id="ARBA00022692"/>
    </source>
</evidence>
<feature type="transmembrane region" description="Helical" evidence="5">
    <location>
        <begin position="367"/>
        <end position="386"/>
    </location>
</feature>
<feature type="transmembrane region" description="Helical" evidence="5">
    <location>
        <begin position="159"/>
        <end position="176"/>
    </location>
</feature>
<dbReference type="Pfam" id="PF07690">
    <property type="entry name" value="MFS_1"/>
    <property type="match status" value="1"/>
</dbReference>
<evidence type="ECO:0000256" key="4">
    <source>
        <dbReference type="ARBA" id="ARBA00023136"/>
    </source>
</evidence>
<feature type="transmembrane region" description="Helical" evidence="5">
    <location>
        <begin position="20"/>
        <end position="40"/>
    </location>
</feature>
<reference evidence="7" key="1">
    <citation type="journal article" date="2021" name="Polymers (Basel)">
        <title>Highly Stretchable Bacterial Cellulose Produced by Komagataeibacter hansenii SI1.</title>
        <authorList>
            <person name="Cielecka I."/>
            <person name="Ryngajllo M."/>
            <person name="Maniukiewicz W."/>
            <person name="Bielecki S."/>
        </authorList>
    </citation>
    <scope>NUCLEOTIDE SEQUENCE</scope>
    <source>
        <strain evidence="7">SI1</strain>
    </source>
</reference>
<comment type="subcellular location">
    <subcellularLocation>
        <location evidence="1">Membrane</location>
        <topology evidence="1">Multi-pass membrane protein</topology>
    </subcellularLocation>
</comment>
<feature type="transmembrane region" description="Helical" evidence="5">
    <location>
        <begin position="279"/>
        <end position="296"/>
    </location>
</feature>
<reference evidence="7" key="2">
    <citation type="submission" date="2022-03" db="EMBL/GenBank/DDBJ databases">
        <authorList>
            <person name="Ryngajllo M."/>
            <person name="Jacek P."/>
            <person name="Kubiak K."/>
        </authorList>
    </citation>
    <scope>NUCLEOTIDE SEQUENCE</scope>
    <source>
        <strain evidence="7">SI1</strain>
    </source>
</reference>